<dbReference type="Gene3D" id="3.20.20.190">
    <property type="entry name" value="Phosphatidylinositol (PI) phosphodiesterase"/>
    <property type="match status" value="1"/>
</dbReference>
<sequence>MHISSYFASGLYAASLVLCNPVAIPGQHAEKVSRDNALSNRAGPDLGAAPVKKPFYAIAHRCNDMGAVQRAVNDGANAIEMDLFAEPESPDGWWASHDGPSKNGNKATDMFNAIAGHRKAGKPITFVWLDIKNPDLCPLNDQAKKHCSILRLRDLARQLLEPSGVRVLFGFYQNENGPGGNLIRTGLNSLEAMNIDGRSAPLRDWFNANGPADVKKRVISYGDVDLSNGFGTCTEPGDAHLTCTQLRQATESRAFGKVFGWTAAVNQVQLVESLLNVNVDGVIYGLGGAVYGGSAGQALSQIRSSLAKHGEYYYAGKNDYPW</sequence>
<keyword evidence="1" id="KW-0732">Signal</keyword>
<organism evidence="2 3">
    <name type="scientific">Fusarium sarcochroum</name>
    <dbReference type="NCBI Taxonomy" id="1208366"/>
    <lineage>
        <taxon>Eukaryota</taxon>
        <taxon>Fungi</taxon>
        <taxon>Dikarya</taxon>
        <taxon>Ascomycota</taxon>
        <taxon>Pezizomycotina</taxon>
        <taxon>Sordariomycetes</taxon>
        <taxon>Hypocreomycetidae</taxon>
        <taxon>Hypocreales</taxon>
        <taxon>Nectriaceae</taxon>
        <taxon>Fusarium</taxon>
        <taxon>Fusarium lateritium species complex</taxon>
    </lineage>
</organism>
<dbReference type="GO" id="GO:0006629">
    <property type="term" value="P:lipid metabolic process"/>
    <property type="evidence" value="ECO:0007669"/>
    <property type="project" value="InterPro"/>
</dbReference>
<dbReference type="InterPro" id="IPR017946">
    <property type="entry name" value="PLC-like_Pdiesterase_TIM-brl"/>
</dbReference>
<reference evidence="2" key="2">
    <citation type="submission" date="2020-05" db="EMBL/GenBank/DDBJ databases">
        <authorList>
            <person name="Kim H.-S."/>
            <person name="Proctor R.H."/>
            <person name="Brown D.W."/>
        </authorList>
    </citation>
    <scope>NUCLEOTIDE SEQUENCE</scope>
    <source>
        <strain evidence="2">NRRL 20472</strain>
    </source>
</reference>
<feature type="signal peptide" evidence="1">
    <location>
        <begin position="1"/>
        <end position="19"/>
    </location>
</feature>
<dbReference type="EMBL" id="JABEXW010000177">
    <property type="protein sequence ID" value="KAF4969046.1"/>
    <property type="molecule type" value="Genomic_DNA"/>
</dbReference>
<dbReference type="GO" id="GO:0008081">
    <property type="term" value="F:phosphoric diester hydrolase activity"/>
    <property type="evidence" value="ECO:0007669"/>
    <property type="project" value="InterPro"/>
</dbReference>
<reference evidence="2" key="1">
    <citation type="journal article" date="2020" name="BMC Genomics">
        <title>Correction to: Identification and distribution of gene clusters required for synthesis of sphingolipid metabolism inhibitors in diverse species of the filamentous fungus Fusarium.</title>
        <authorList>
            <person name="Kim H.S."/>
            <person name="Lohmar J.M."/>
            <person name="Busman M."/>
            <person name="Brown D.W."/>
            <person name="Naumann T.A."/>
            <person name="Divon H.H."/>
            <person name="Lysoe E."/>
            <person name="Uhlig S."/>
            <person name="Proctor R.H."/>
        </authorList>
    </citation>
    <scope>NUCLEOTIDE SEQUENCE</scope>
    <source>
        <strain evidence="2">NRRL 20472</strain>
    </source>
</reference>
<gene>
    <name evidence="2" type="ORF">FSARC_3700</name>
</gene>
<evidence type="ECO:0000313" key="2">
    <source>
        <dbReference type="EMBL" id="KAF4969046.1"/>
    </source>
</evidence>
<evidence type="ECO:0000313" key="3">
    <source>
        <dbReference type="Proteomes" id="UP000622797"/>
    </source>
</evidence>
<feature type="chain" id="PRO_5034089093" description="Phospholipase D" evidence="1">
    <location>
        <begin position="20"/>
        <end position="322"/>
    </location>
</feature>
<proteinExistence type="predicted"/>
<dbReference type="AlphaFoldDB" id="A0A8H4XCD5"/>
<evidence type="ECO:0000256" key="1">
    <source>
        <dbReference type="SAM" id="SignalP"/>
    </source>
</evidence>
<dbReference type="OrthoDB" id="4907280at2759"/>
<comment type="caution">
    <text evidence="2">The sequence shown here is derived from an EMBL/GenBank/DDBJ whole genome shotgun (WGS) entry which is preliminary data.</text>
</comment>
<evidence type="ECO:0008006" key="4">
    <source>
        <dbReference type="Google" id="ProtNLM"/>
    </source>
</evidence>
<dbReference type="Proteomes" id="UP000622797">
    <property type="component" value="Unassembled WGS sequence"/>
</dbReference>
<accession>A0A8H4XCD5</accession>
<keyword evidence="3" id="KW-1185">Reference proteome</keyword>
<name>A0A8H4XCD5_9HYPO</name>
<protein>
    <recommendedName>
        <fullName evidence="4">Phospholipase D</fullName>
    </recommendedName>
</protein>
<dbReference type="SUPFAM" id="SSF51695">
    <property type="entry name" value="PLC-like phosphodiesterases"/>
    <property type="match status" value="1"/>
</dbReference>